<keyword evidence="4" id="KW-1185">Reference proteome</keyword>
<feature type="compositionally biased region" description="Low complexity" evidence="1">
    <location>
        <begin position="229"/>
        <end position="257"/>
    </location>
</feature>
<feature type="region of interest" description="Disordered" evidence="1">
    <location>
        <begin position="1060"/>
        <end position="1098"/>
    </location>
</feature>
<feature type="compositionally biased region" description="Low complexity" evidence="1">
    <location>
        <begin position="1443"/>
        <end position="1455"/>
    </location>
</feature>
<evidence type="ECO:0000313" key="3">
    <source>
        <dbReference type="EMBL" id="KAL2103130.1"/>
    </source>
</evidence>
<evidence type="ECO:0000256" key="1">
    <source>
        <dbReference type="SAM" id="MobiDB-lite"/>
    </source>
</evidence>
<feature type="region of interest" description="Disordered" evidence="1">
    <location>
        <begin position="1346"/>
        <end position="1465"/>
    </location>
</feature>
<dbReference type="InterPro" id="IPR046616">
    <property type="entry name" value="DUF6729"/>
</dbReference>
<feature type="compositionally biased region" description="Low complexity" evidence="1">
    <location>
        <begin position="1404"/>
        <end position="1421"/>
    </location>
</feature>
<evidence type="ECO:0000313" key="4">
    <source>
        <dbReference type="Proteomes" id="UP001591681"/>
    </source>
</evidence>
<reference evidence="3 4" key="1">
    <citation type="submission" date="2024-09" db="EMBL/GenBank/DDBJ databases">
        <title>A chromosome-level genome assembly of Gray's grenadier anchovy, Coilia grayii.</title>
        <authorList>
            <person name="Fu Z."/>
        </authorList>
    </citation>
    <scope>NUCLEOTIDE SEQUENCE [LARGE SCALE GENOMIC DNA]</scope>
    <source>
        <strain evidence="3">G4</strain>
        <tissue evidence="3">Muscle</tissue>
    </source>
</reference>
<feature type="compositionally biased region" description="Pro residues" evidence="1">
    <location>
        <begin position="1392"/>
        <end position="1403"/>
    </location>
</feature>
<gene>
    <name evidence="3" type="ORF">ACEWY4_002298</name>
</gene>
<feature type="compositionally biased region" description="Acidic residues" evidence="1">
    <location>
        <begin position="1082"/>
        <end position="1092"/>
    </location>
</feature>
<name>A0ABD1KVE4_9TELE</name>
<organism evidence="3 4">
    <name type="scientific">Coilia grayii</name>
    <name type="common">Gray's grenadier anchovy</name>
    <dbReference type="NCBI Taxonomy" id="363190"/>
    <lineage>
        <taxon>Eukaryota</taxon>
        <taxon>Metazoa</taxon>
        <taxon>Chordata</taxon>
        <taxon>Craniata</taxon>
        <taxon>Vertebrata</taxon>
        <taxon>Euteleostomi</taxon>
        <taxon>Actinopterygii</taxon>
        <taxon>Neopterygii</taxon>
        <taxon>Teleostei</taxon>
        <taxon>Clupei</taxon>
        <taxon>Clupeiformes</taxon>
        <taxon>Clupeoidei</taxon>
        <taxon>Engraulidae</taxon>
        <taxon>Coilinae</taxon>
        <taxon>Coilia</taxon>
    </lineage>
</organism>
<dbReference type="PANTHER" id="PTHR47773">
    <property type="entry name" value="SI:DKEY-9I5.2-RELATED"/>
    <property type="match status" value="1"/>
</dbReference>
<protein>
    <recommendedName>
        <fullName evidence="2">DUF6729 domain-containing protein</fullName>
    </recommendedName>
</protein>
<feature type="domain" description="DUF6729" evidence="2">
    <location>
        <begin position="432"/>
        <end position="656"/>
    </location>
</feature>
<feature type="region of interest" description="Disordered" evidence="1">
    <location>
        <begin position="226"/>
        <end position="346"/>
    </location>
</feature>
<dbReference type="Proteomes" id="UP001591681">
    <property type="component" value="Unassembled WGS sequence"/>
</dbReference>
<comment type="caution">
    <text evidence="3">The sequence shown here is derived from an EMBL/GenBank/DDBJ whole genome shotgun (WGS) entry which is preliminary data.</text>
</comment>
<accession>A0ABD1KVE4</accession>
<dbReference type="PANTHER" id="PTHR47773:SF1">
    <property type="entry name" value="C2H2-TYPE DOMAIN-CONTAINING PROTEIN"/>
    <property type="match status" value="1"/>
</dbReference>
<evidence type="ECO:0000259" key="2">
    <source>
        <dbReference type="Pfam" id="PF20499"/>
    </source>
</evidence>
<feature type="compositionally biased region" description="Acidic residues" evidence="1">
    <location>
        <begin position="1062"/>
        <end position="1072"/>
    </location>
</feature>
<feature type="compositionally biased region" description="Pro residues" evidence="1">
    <location>
        <begin position="1422"/>
        <end position="1442"/>
    </location>
</feature>
<proteinExistence type="predicted"/>
<dbReference type="Pfam" id="PF20499">
    <property type="entry name" value="DUF6729"/>
    <property type="match status" value="1"/>
</dbReference>
<sequence>MDPLMPVLCLLDTSVPKDRQQCVLGLTKEAKDYLKCHTGKRETVDSRLREPKTAYKEAEKKCQLITPTPTEAQVLGQLVFTFGKYIGQTFKWLVENDVGYCKYIIDRHTKEMGHPEKKKAINDEWLKERFVRYAQLFPPVSCHLEVNIDRAIYGQGRFKSFTFLEMWRWYSLHKTLHADPQAGSDSERKRALEAYTSVKQWLTMKEDDISSKSLKRFRKYILDKEQHEATPSAVSSKAPSSAAAAAVAPTTATVSKAPPSPPPRPASSSTTSKARPSATTTKAPSTEAAASTTTPKAPSVPPTTTTTTKPKRKSKSAAPKPSPATPAPVAISSTAPSSSSSSSARPSATAASSAEFSWEDDAVLAEALSAYETQESQSQEAVGGEDVISFEGWHKSWEAEETGLPKQDIKWLKEDDDRGLFQQAQPFTDKYGRKRWRKVLRSNKMWFCPPEMPGVVEGSSVPVADSFFRHRVFFWRPVGVWRYSVRCTKPDCPAKEDEKAFLYRCGYSSTVRPICDINGWYFMLTEVLACDACRKAAKVSQGHSISRYLSWEANILHQLAPGHRAVFPAVLTPRRGVDKAIIRLMRDRTEGNTMAKVWRQVQESHCEEYLQRKDLYTTLLIQYNQPGKVTRMFSGQFQKPPKMRKLPQPRLLRKAYLISEAENIEDYRTQIMSVFGKVLKYDSTRKICKKLTGEGKGTAEWCTNVANEKQQILMSVMTCEESLEKLKPMADGLVERYRRAGEPAPELMYVDRGCCRQLGVSSVEQMFGEWTNAGMLVRLDIFHWIHRFNRANRTDHHPKYQVFKSALSAAVFAYNKDDVARLLRAIRAGHPTRYEGLTDSELIETRVTKYELTHYVRRVTVGAQETYARVQRAIDILKGPAGMDENQIHLFKSDADIDATWANQQKHLECIQDPPGRNMYTVVKHVNRNGVQLPYYTTVRGSTSLEGFHAFLPRMIPGPHCAAVPFQVYLLAGIARWNSDREAESVRGRQGRRHMVYTSPLVDRLNQRCQELFGEVEEENFRRPVPAGDERIGLEYLFAQSTTEQFNASTHYAHTREVLQASDDEDEEEEREEGAAAPAAEGDSDESDEDVGYDSAGESDRHLIPLRRNIRLTDQEVAAELDPAVEDVCGPHRLPGYEHVEELSRVLVDISLEEGRLALSERTRQRVIAAWNKLELHDRSIQHFDSLYSSRWGNALFGRTCGDPAEAALVQRLKFTKRHAAAHLVDSRKNRLMYCVVKQLWLHPECQVKARGSPLKAFITSAYQRMQQRVTVDDPVLSKLGIPILKINSRSISDFLRRQEALSATNITDPALGVLRRHQSIASTSQAPAPELPDQLPHTARPQVQYEITPSLAGTRALKTRDTQRRVRKPYAILPKPPLPPAPQQSSSAPAPLLPPPTQPPPALLQASASAAASATQQPSAMPAPPPLPSLLPAAAPRPLPSLLPAAASGPQAPLTPQSSQPVCPARSTIYKRRRSELSGGNVKEPKVYLCGLCGQPTQGHKKYKKKTYCEATKRSTSKGVSGRAFESFEDFIKAVDELP</sequence>
<dbReference type="EMBL" id="JBHFQA010000002">
    <property type="protein sequence ID" value="KAL2103130.1"/>
    <property type="molecule type" value="Genomic_DNA"/>
</dbReference>
<feature type="compositionally biased region" description="Low complexity" evidence="1">
    <location>
        <begin position="327"/>
        <end position="346"/>
    </location>
</feature>
<feature type="compositionally biased region" description="Low complexity" evidence="1">
    <location>
        <begin position="266"/>
        <end position="308"/>
    </location>
</feature>